<dbReference type="InterPro" id="IPR038071">
    <property type="entry name" value="UROD/MetE-like_sf"/>
</dbReference>
<dbReference type="EC" id="2.1.1.14" evidence="2"/>
<accession>A0A923E358</accession>
<feature type="domain" description="Cobalamin-independent methionine synthase MetE C-terminal/archaeal" evidence="1">
    <location>
        <begin position="4"/>
        <end position="63"/>
    </location>
</feature>
<dbReference type="GO" id="GO:0009086">
    <property type="term" value="P:methionine biosynthetic process"/>
    <property type="evidence" value="ECO:0007669"/>
    <property type="project" value="InterPro"/>
</dbReference>
<feature type="domain" description="Cobalamin-independent methionine synthase MetE C-terminal/archaeal" evidence="1">
    <location>
        <begin position="197"/>
        <end position="378"/>
    </location>
</feature>
<dbReference type="Gene3D" id="3.20.20.210">
    <property type="match status" value="1"/>
</dbReference>
<dbReference type="Pfam" id="PF01717">
    <property type="entry name" value="Meth_synt_2"/>
    <property type="match status" value="2"/>
</dbReference>
<dbReference type="GO" id="GO:0032259">
    <property type="term" value="P:methylation"/>
    <property type="evidence" value="ECO:0007669"/>
    <property type="project" value="UniProtKB-KW"/>
</dbReference>
<dbReference type="PANTHER" id="PTHR43844:SF2">
    <property type="entry name" value="SYNTHASE, VITAMIN-B12 INDEPENDENT, PUTATIVE (AFU_ORTHOLOGUE AFUA_3G12060)-RELATED"/>
    <property type="match status" value="1"/>
</dbReference>
<dbReference type="SUPFAM" id="SSF51726">
    <property type="entry name" value="UROD/MetE-like"/>
    <property type="match status" value="1"/>
</dbReference>
<evidence type="ECO:0000313" key="2">
    <source>
        <dbReference type="EMBL" id="MBB6335064.1"/>
    </source>
</evidence>
<keyword evidence="2" id="KW-0489">Methyltransferase</keyword>
<dbReference type="EMBL" id="JACHMK010000001">
    <property type="protein sequence ID" value="MBB6335064.1"/>
    <property type="molecule type" value="Genomic_DNA"/>
</dbReference>
<dbReference type="GO" id="GO:0008270">
    <property type="term" value="F:zinc ion binding"/>
    <property type="evidence" value="ECO:0007669"/>
    <property type="project" value="InterPro"/>
</dbReference>
<organism evidence="2 3">
    <name type="scientific">Schaalia hyovaginalis</name>
    <dbReference type="NCBI Taxonomy" id="29316"/>
    <lineage>
        <taxon>Bacteria</taxon>
        <taxon>Bacillati</taxon>
        <taxon>Actinomycetota</taxon>
        <taxon>Actinomycetes</taxon>
        <taxon>Actinomycetales</taxon>
        <taxon>Actinomycetaceae</taxon>
        <taxon>Schaalia</taxon>
    </lineage>
</organism>
<gene>
    <name evidence="2" type="ORF">HD592_001629</name>
</gene>
<comment type="caution">
    <text evidence="2">The sequence shown here is derived from an EMBL/GenBank/DDBJ whole genome shotgun (WGS) entry which is preliminary data.</text>
</comment>
<keyword evidence="2" id="KW-0808">Transferase</keyword>
<keyword evidence="3" id="KW-1185">Reference proteome</keyword>
<evidence type="ECO:0000259" key="1">
    <source>
        <dbReference type="Pfam" id="PF01717"/>
    </source>
</evidence>
<dbReference type="Proteomes" id="UP000617426">
    <property type="component" value="Unassembled WGS sequence"/>
</dbReference>
<dbReference type="GO" id="GO:0003871">
    <property type="term" value="F:5-methyltetrahydropteroyltriglutamate-homocysteine S-methyltransferase activity"/>
    <property type="evidence" value="ECO:0007669"/>
    <property type="project" value="UniProtKB-EC"/>
</dbReference>
<dbReference type="PANTHER" id="PTHR43844">
    <property type="entry name" value="METHIONINE SYNTHASE"/>
    <property type="match status" value="1"/>
</dbReference>
<sequence>MTIRTTHVGSLPRTERLIEANRERRAGSLDEQGFTAVLQEEVNGVVARQAGLGLTILNDGEYGHAMIDNVDYGAWWTYSFSRFSGLSLEDIARFDVKPPAGREGRLSYSSFAERRDWNLFADAYCDPESGIHIANKNPVAFPTITSAIAYIGEEAVDRDIAGTKAALEAADRPVSDGFVAALSPGSAARIANAHYEDDEAVVWAFAEGLREEYRRITDAGLTVQIDAPDLAEGWDQFAVEPALEDYRAFQRVRIEALNHALEGIDPALVRYHVCWGSWHGPHTTDIPFKDIVDLALEVNANGLTFEAANARHAHEWTIWKDIDLAEGKYLIPGVVSHSTNVVEHPELVAQRIRQFADIVGDERVVASTDCGLGGRIYPSIAWAKLAALTEGARLASK</sequence>
<dbReference type="CDD" id="cd03311">
    <property type="entry name" value="CIMS_C_terminal_like"/>
    <property type="match status" value="1"/>
</dbReference>
<evidence type="ECO:0000313" key="3">
    <source>
        <dbReference type="Proteomes" id="UP000617426"/>
    </source>
</evidence>
<protein>
    <submittedName>
        <fullName evidence="2">5-methyltetrahydropteroyltriglutamate--homocysteine methyltransferase</fullName>
        <ecNumber evidence="2">2.1.1.14</ecNumber>
    </submittedName>
</protein>
<name>A0A923E358_9ACTO</name>
<dbReference type="RefSeq" id="WP_184453220.1">
    <property type="nucleotide sequence ID" value="NZ_JACHMK010000001.1"/>
</dbReference>
<dbReference type="AlphaFoldDB" id="A0A923E358"/>
<reference evidence="2" key="1">
    <citation type="submission" date="2020-08" db="EMBL/GenBank/DDBJ databases">
        <title>Sequencing the genomes of 1000 actinobacteria strains.</title>
        <authorList>
            <person name="Klenk H.-P."/>
        </authorList>
    </citation>
    <scope>NUCLEOTIDE SEQUENCE</scope>
    <source>
        <strain evidence="2">DSM 10695</strain>
    </source>
</reference>
<proteinExistence type="predicted"/>
<dbReference type="InterPro" id="IPR002629">
    <property type="entry name" value="Met_Synth_C/arc"/>
</dbReference>